<evidence type="ECO:0000313" key="2">
    <source>
        <dbReference type="EMBL" id="KAL0386583.1"/>
    </source>
</evidence>
<evidence type="ECO:0000256" key="1">
    <source>
        <dbReference type="SAM" id="MobiDB-lite"/>
    </source>
</evidence>
<accession>A0AAW2S4M8</accession>
<feature type="region of interest" description="Disordered" evidence="1">
    <location>
        <begin position="42"/>
        <end position="76"/>
    </location>
</feature>
<reference evidence="2" key="1">
    <citation type="submission" date="2020-06" db="EMBL/GenBank/DDBJ databases">
        <authorList>
            <person name="Li T."/>
            <person name="Hu X."/>
            <person name="Zhang T."/>
            <person name="Song X."/>
            <person name="Zhang H."/>
            <person name="Dai N."/>
            <person name="Sheng W."/>
            <person name="Hou X."/>
            <person name="Wei L."/>
        </authorList>
    </citation>
    <scope>NUCLEOTIDE SEQUENCE</scope>
    <source>
        <strain evidence="2">KEN1</strain>
        <tissue evidence="2">Leaf</tissue>
    </source>
</reference>
<comment type="caution">
    <text evidence="2">The sequence shown here is derived from an EMBL/GenBank/DDBJ whole genome shotgun (WGS) entry which is preliminary data.</text>
</comment>
<dbReference type="EMBL" id="JACGWN010000103">
    <property type="protein sequence ID" value="KAL0386583.1"/>
    <property type="molecule type" value="Genomic_DNA"/>
</dbReference>
<gene>
    <name evidence="2" type="ORF">Slati_4542800</name>
</gene>
<reference evidence="2" key="2">
    <citation type="journal article" date="2024" name="Plant">
        <title>Genomic evolution and insights into agronomic trait innovations of Sesamum species.</title>
        <authorList>
            <person name="Miao H."/>
            <person name="Wang L."/>
            <person name="Qu L."/>
            <person name="Liu H."/>
            <person name="Sun Y."/>
            <person name="Le M."/>
            <person name="Wang Q."/>
            <person name="Wei S."/>
            <person name="Zheng Y."/>
            <person name="Lin W."/>
            <person name="Duan Y."/>
            <person name="Cao H."/>
            <person name="Xiong S."/>
            <person name="Wang X."/>
            <person name="Wei L."/>
            <person name="Li C."/>
            <person name="Ma Q."/>
            <person name="Ju M."/>
            <person name="Zhao R."/>
            <person name="Li G."/>
            <person name="Mu C."/>
            <person name="Tian Q."/>
            <person name="Mei H."/>
            <person name="Zhang T."/>
            <person name="Gao T."/>
            <person name="Zhang H."/>
        </authorList>
    </citation>
    <scope>NUCLEOTIDE SEQUENCE</scope>
    <source>
        <strain evidence="2">KEN1</strain>
    </source>
</reference>
<protein>
    <submittedName>
        <fullName evidence="2">Uncharacterized protein</fullName>
    </submittedName>
</protein>
<sequence length="76" mass="9028">PRIMKYIFQSIRIRPRGLDVDGDKLRQHYCNLIHLYHVQCRTQSQASKQREPKPHSEANATPKTMFEDEDSQRYLG</sequence>
<organism evidence="2">
    <name type="scientific">Sesamum latifolium</name>
    <dbReference type="NCBI Taxonomy" id="2727402"/>
    <lineage>
        <taxon>Eukaryota</taxon>
        <taxon>Viridiplantae</taxon>
        <taxon>Streptophyta</taxon>
        <taxon>Embryophyta</taxon>
        <taxon>Tracheophyta</taxon>
        <taxon>Spermatophyta</taxon>
        <taxon>Magnoliopsida</taxon>
        <taxon>eudicotyledons</taxon>
        <taxon>Gunneridae</taxon>
        <taxon>Pentapetalae</taxon>
        <taxon>asterids</taxon>
        <taxon>lamiids</taxon>
        <taxon>Lamiales</taxon>
        <taxon>Pedaliaceae</taxon>
        <taxon>Sesamum</taxon>
    </lineage>
</organism>
<dbReference type="AlphaFoldDB" id="A0AAW2S4M8"/>
<name>A0AAW2S4M8_9LAMI</name>
<feature type="non-terminal residue" evidence="2">
    <location>
        <position position="1"/>
    </location>
</feature>
<proteinExistence type="predicted"/>